<dbReference type="PANTHER" id="PTHR43805">
    <property type="entry name" value="GLYCEROPHOSPHORYL DIESTER PHOSPHODIESTERASE"/>
    <property type="match status" value="1"/>
</dbReference>
<keyword evidence="4" id="KW-1185">Reference proteome</keyword>
<dbReference type="PANTHER" id="PTHR43805:SF1">
    <property type="entry name" value="GP-PDE DOMAIN-CONTAINING PROTEIN"/>
    <property type="match status" value="1"/>
</dbReference>
<evidence type="ECO:0000259" key="2">
    <source>
        <dbReference type="PROSITE" id="PS51704"/>
    </source>
</evidence>
<dbReference type="RefSeq" id="WP_091563944.1">
    <property type="nucleotide sequence ID" value="NZ_BNAC01000006.1"/>
</dbReference>
<reference evidence="4" key="1">
    <citation type="submission" date="2016-10" db="EMBL/GenBank/DDBJ databases">
        <authorList>
            <person name="Varghese N."/>
            <person name="Submissions S."/>
        </authorList>
    </citation>
    <scope>NUCLEOTIDE SEQUENCE [LARGE SCALE GENOMIC DNA]</scope>
    <source>
        <strain evidence="4">DSM 45962</strain>
    </source>
</reference>
<dbReference type="InterPro" id="IPR030395">
    <property type="entry name" value="GP_PDE_dom"/>
</dbReference>
<protein>
    <submittedName>
        <fullName evidence="3">Glycerophosphoryl diester phosphodiesterase</fullName>
    </submittedName>
</protein>
<dbReference type="Gene3D" id="3.20.20.190">
    <property type="entry name" value="Phosphatidylinositol (PI) phosphodiesterase"/>
    <property type="match status" value="1"/>
</dbReference>
<dbReference type="SUPFAM" id="SSF51695">
    <property type="entry name" value="PLC-like phosphodiesterases"/>
    <property type="match status" value="1"/>
</dbReference>
<dbReference type="STRING" id="1225127.SAMN05661030_4092"/>
<evidence type="ECO:0000313" key="4">
    <source>
        <dbReference type="Proteomes" id="UP000199022"/>
    </source>
</evidence>
<dbReference type="PROSITE" id="PS51704">
    <property type="entry name" value="GP_PDE"/>
    <property type="match status" value="1"/>
</dbReference>
<dbReference type="OrthoDB" id="3268277at2"/>
<dbReference type="Pfam" id="PF03009">
    <property type="entry name" value="GDPD"/>
    <property type="match status" value="1"/>
</dbReference>
<feature type="signal peptide" evidence="1">
    <location>
        <begin position="1"/>
        <end position="26"/>
    </location>
</feature>
<feature type="chain" id="PRO_5038381845" evidence="1">
    <location>
        <begin position="27"/>
        <end position="263"/>
    </location>
</feature>
<keyword evidence="1" id="KW-0732">Signal</keyword>
<name>A0A1I1USZ7_9ACTN</name>
<feature type="domain" description="GP-PDE" evidence="2">
    <location>
        <begin position="42"/>
        <end position="263"/>
    </location>
</feature>
<sequence length="263" mass="28140">MRRRLSLVLVVGGLVLAGCSSPVTGAAQPLRTPVEAWLAHSPSLIAHRGGSADWPEGTSYAYDRAADWSPSLALEAPVWLTADGVWVVCHDATTGAEFDADLDIATSTWAQLSALRTVDGDLPMARLTDVLAEHPDRVWLVDDKPAADPAGLLDLLDSAGGPDRFVLKSYGPSVAVPEAARERGYRTWGYWFTSDLPTFDADQVRYDLLALPWDGPVPAWADAVATGRPVFGHVVATREQARQALDRGAAGLMVSGVTEVVTR</sequence>
<dbReference type="PROSITE" id="PS51257">
    <property type="entry name" value="PROKAR_LIPOPROTEIN"/>
    <property type="match status" value="1"/>
</dbReference>
<evidence type="ECO:0000313" key="3">
    <source>
        <dbReference type="EMBL" id="SFD72798.1"/>
    </source>
</evidence>
<evidence type="ECO:0000256" key="1">
    <source>
        <dbReference type="SAM" id="SignalP"/>
    </source>
</evidence>
<gene>
    <name evidence="3" type="ORF">SAMN05661030_4092</name>
</gene>
<dbReference type="EMBL" id="FOMD01000006">
    <property type="protein sequence ID" value="SFD72798.1"/>
    <property type="molecule type" value="Genomic_DNA"/>
</dbReference>
<dbReference type="InterPro" id="IPR017946">
    <property type="entry name" value="PLC-like_Pdiesterase_TIM-brl"/>
</dbReference>
<dbReference type="AlphaFoldDB" id="A0A1I1USZ7"/>
<dbReference type="Proteomes" id="UP000199022">
    <property type="component" value="Unassembled WGS sequence"/>
</dbReference>
<organism evidence="3 4">
    <name type="scientific">Klenkia taihuensis</name>
    <dbReference type="NCBI Taxonomy" id="1225127"/>
    <lineage>
        <taxon>Bacteria</taxon>
        <taxon>Bacillati</taxon>
        <taxon>Actinomycetota</taxon>
        <taxon>Actinomycetes</taxon>
        <taxon>Geodermatophilales</taxon>
        <taxon>Geodermatophilaceae</taxon>
        <taxon>Klenkia</taxon>
    </lineage>
</organism>
<dbReference type="GO" id="GO:0006629">
    <property type="term" value="P:lipid metabolic process"/>
    <property type="evidence" value="ECO:0007669"/>
    <property type="project" value="InterPro"/>
</dbReference>
<dbReference type="GO" id="GO:0008081">
    <property type="term" value="F:phosphoric diester hydrolase activity"/>
    <property type="evidence" value="ECO:0007669"/>
    <property type="project" value="InterPro"/>
</dbReference>
<proteinExistence type="predicted"/>
<accession>A0A1I1USZ7</accession>